<dbReference type="AlphaFoldDB" id="A0AAW5JUN2"/>
<dbReference type="EMBL" id="JANFYS010000040">
    <property type="protein sequence ID" value="MCQ4771654.1"/>
    <property type="molecule type" value="Genomic_DNA"/>
</dbReference>
<comment type="caution">
    <text evidence="1">The sequence shown here is derived from an EMBL/GenBank/DDBJ whole genome shotgun (WGS) entry which is preliminary data.</text>
</comment>
<accession>A0AAW5JUN2</accession>
<evidence type="ECO:0000313" key="1">
    <source>
        <dbReference type="EMBL" id="MCQ4771654.1"/>
    </source>
</evidence>
<evidence type="ECO:0008006" key="3">
    <source>
        <dbReference type="Google" id="ProtNLM"/>
    </source>
</evidence>
<name>A0AAW5JUN2_9FIRM</name>
<dbReference type="Proteomes" id="UP001204562">
    <property type="component" value="Unassembled WGS sequence"/>
</dbReference>
<organism evidence="1 2">
    <name type="scientific">Intestinimonas massiliensis</name>
    <name type="common">ex Afouda et al. 2020</name>
    <dbReference type="NCBI Taxonomy" id="1673721"/>
    <lineage>
        <taxon>Bacteria</taxon>
        <taxon>Bacillati</taxon>
        <taxon>Bacillota</taxon>
        <taxon>Clostridia</taxon>
        <taxon>Eubacteriales</taxon>
        <taxon>Intestinimonas</taxon>
    </lineage>
</organism>
<gene>
    <name evidence="1" type="ORF">NE579_14500</name>
</gene>
<protein>
    <recommendedName>
        <fullName evidence="3">ABC transmembrane type-1 domain-containing protein</fullName>
    </recommendedName>
</protein>
<reference evidence="1" key="1">
    <citation type="submission" date="2022-06" db="EMBL/GenBank/DDBJ databases">
        <title>Isolation of gut microbiota from human fecal samples.</title>
        <authorList>
            <person name="Pamer E.G."/>
            <person name="Barat B."/>
            <person name="Waligurski E."/>
            <person name="Medina S."/>
            <person name="Paddock L."/>
            <person name="Mostad J."/>
        </authorList>
    </citation>
    <scope>NUCLEOTIDE SEQUENCE</scope>
    <source>
        <strain evidence="1">DFI.9.91</strain>
    </source>
</reference>
<sequence>MDSQPLMFSETQYDLVQICIDAWRLGSFWSILYMQSRMFDGDNAKSMEEELSAIPKQYGAILQPYYGPAVGTLISARIQPIYGFYIEYLDLVISRRRTRAEEVKQAWLLAADDAGQTISEQNPYWDAHMWSTMLRHMVTLLVGSINMLILGTYRKVGLNYLMLDRLAADLGSYMGLGIIRQFQIP</sequence>
<evidence type="ECO:0000313" key="2">
    <source>
        <dbReference type="Proteomes" id="UP001204562"/>
    </source>
</evidence>
<proteinExistence type="predicted"/>